<comment type="caution">
    <text evidence="3">The sequence shown here is derived from an EMBL/GenBank/DDBJ whole genome shotgun (WGS) entry which is preliminary data.</text>
</comment>
<reference evidence="3 4" key="1">
    <citation type="submission" date="2020-08" db="EMBL/GenBank/DDBJ databases">
        <authorList>
            <person name="Liu C."/>
            <person name="Sun Q."/>
        </authorList>
    </citation>
    <scope>NUCLEOTIDE SEQUENCE [LARGE SCALE GENOMIC DNA]</scope>
    <source>
        <strain evidence="3 4">NSJ-59</strain>
    </source>
</reference>
<evidence type="ECO:0000313" key="4">
    <source>
        <dbReference type="Proteomes" id="UP000606870"/>
    </source>
</evidence>
<protein>
    <submittedName>
        <fullName evidence="3">Phage replisome organizer N-terminal domain-containing protein</fullName>
    </submittedName>
</protein>
<evidence type="ECO:0000256" key="1">
    <source>
        <dbReference type="SAM" id="MobiDB-lite"/>
    </source>
</evidence>
<accession>A0ABR6VK41</accession>
<proteinExistence type="predicted"/>
<dbReference type="RefSeq" id="WP_186504231.1">
    <property type="nucleotide sequence ID" value="NZ_JACOGK010000035.1"/>
</dbReference>
<dbReference type="Pfam" id="PF09681">
    <property type="entry name" value="Phage_rep_org_N"/>
    <property type="match status" value="1"/>
</dbReference>
<feature type="domain" description="Phage replisome organiser N-terminal" evidence="2">
    <location>
        <begin position="7"/>
        <end position="123"/>
    </location>
</feature>
<organism evidence="3 4">
    <name type="scientific">Megasphaera hominis</name>
    <dbReference type="NCBI Taxonomy" id="159836"/>
    <lineage>
        <taxon>Bacteria</taxon>
        <taxon>Bacillati</taxon>
        <taxon>Bacillota</taxon>
        <taxon>Negativicutes</taxon>
        <taxon>Veillonellales</taxon>
        <taxon>Veillonellaceae</taxon>
        <taxon>Megasphaera</taxon>
    </lineage>
</organism>
<feature type="region of interest" description="Disordered" evidence="1">
    <location>
        <begin position="110"/>
        <end position="143"/>
    </location>
</feature>
<feature type="region of interest" description="Disordered" evidence="1">
    <location>
        <begin position="157"/>
        <end position="270"/>
    </location>
</feature>
<evidence type="ECO:0000259" key="2">
    <source>
        <dbReference type="Pfam" id="PF09681"/>
    </source>
</evidence>
<evidence type="ECO:0000313" key="3">
    <source>
        <dbReference type="EMBL" id="MBC3537659.1"/>
    </source>
</evidence>
<sequence>MSKKIHWFKFHIELLNDPRILCLAAERNGEAYFYFFLHLIKLACVLRDQGYVYAVKGKAMTARQLAIGYHRNARFIGKALDLLEAYELIQRDDQGVIKINRWNELQGIDAEKDTTKPAKKKKSTAQKAAPEQTVPVCPKPGDHDVTVIPITALEHAYDASHSPSEPESDREPVPMDHSQNETTPDADTDSICPDYAWHEGVPDDDTASEYPNYTWDEGDPDDYTGSVYPDYTWDEGESDLYSQATHPDYGQNEAEPEADTKTASPDPEKSEAVQAYIKAFGSITPETARDLMELEQEEDSFYVVGATWIASYGGHDSVDYIAGLLEKNKRRNQPGKDALRPNGDSLGLIAG</sequence>
<keyword evidence="4" id="KW-1185">Reference proteome</keyword>
<gene>
    <name evidence="3" type="ORF">H8J70_10415</name>
</gene>
<dbReference type="InterPro" id="IPR010056">
    <property type="entry name" value="Phage_rep_org__N"/>
</dbReference>
<dbReference type="EMBL" id="JACOGK010000035">
    <property type="protein sequence ID" value="MBC3537659.1"/>
    <property type="molecule type" value="Genomic_DNA"/>
</dbReference>
<dbReference type="Proteomes" id="UP000606870">
    <property type="component" value="Unassembled WGS sequence"/>
</dbReference>
<feature type="region of interest" description="Disordered" evidence="1">
    <location>
        <begin position="330"/>
        <end position="351"/>
    </location>
</feature>
<name>A0ABR6VK41_9FIRM</name>